<sequence length="794" mass="85560">MVVTDWLRSLYVDSANSFRPRRRRRGFTAIEPLEQRVMLSGTATNPQTIDIDWHQTQKRISTGWRDSLLLDELNDPSAQITGHSNFTPANGVDGGQLRWVSKWGGIDWIAPKNFSTNADDELVASFDITVDNGTDTYDATVNIKLKNSAVTAADDAFVINNEDDIYTGWRGPLFDNDNDSDGDDLTTTTQRDVSTDGGVAKWLSKRGGLFYKPDADYLGVDELSYTVTDGVSSDSAGVKIAVVGDINITLSEDTAVGTYVATLPAEWASDPFSVSLSNSEYFEIEEIDGEHKLTLIKQLDYESTGYIDGKSWKGVGFTEAFEVTATQGGAAGFDAASGRVVVSVADMTGIDLGADIDGDGDIDEDDDAAEDPSNGLGLRTFVNVDDDNLNGVADSSDSSATYTSFGTFIDDDLLEVSLDLSEVHVAANAGKWIALEATQLRLYSNQQKSSLTGYDPTVTQGSRRYWKIGADGQSSLPSTVYVEGYGEGDFKVHLRLYSEDRATIIERDTISVSVEALKIAVDPATDLSLDTSHWDNTVDVPTGWKVIGSLATIAGGTPAQLRTPGPVKNESTGQWLGKNLGSTYDVTFDIDQAGSYAYEISFEYSFENGRPGITTGHYVEADNADSKPGFFANGGVYFDNKAELQIYDTAALLAAINGTPVVIGGNQVTLNGGLNGSVTNLSGGSKPWRQESVNTLISGVPYASDSSLNSMTDLETAPQGGGQIAIQFRRIEADGVDSIYEIRTLVGDGDWGEWTRIDGGTSGSSKRRVPNGKIHFQQHWGSGVIYSNINIKEI</sequence>
<accession>A0A517QW86</accession>
<organism evidence="2 3">
    <name type="scientific">Stratiformator vulcanicus</name>
    <dbReference type="NCBI Taxonomy" id="2527980"/>
    <lineage>
        <taxon>Bacteria</taxon>
        <taxon>Pseudomonadati</taxon>
        <taxon>Planctomycetota</taxon>
        <taxon>Planctomycetia</taxon>
        <taxon>Planctomycetales</taxon>
        <taxon>Planctomycetaceae</taxon>
        <taxon>Stratiformator</taxon>
    </lineage>
</organism>
<evidence type="ECO:0000313" key="3">
    <source>
        <dbReference type="Proteomes" id="UP000317318"/>
    </source>
</evidence>
<name>A0A517QW86_9PLAN</name>
<dbReference type="Proteomes" id="UP000317318">
    <property type="component" value="Chromosome"/>
</dbReference>
<feature type="compositionally biased region" description="Acidic residues" evidence="1">
    <location>
        <begin position="356"/>
        <end position="370"/>
    </location>
</feature>
<evidence type="ECO:0000256" key="1">
    <source>
        <dbReference type="SAM" id="MobiDB-lite"/>
    </source>
</evidence>
<gene>
    <name evidence="2" type="ORF">Pan189_01860</name>
</gene>
<dbReference type="Gene3D" id="2.60.40.2810">
    <property type="match status" value="1"/>
</dbReference>
<reference evidence="2 3" key="1">
    <citation type="submission" date="2019-02" db="EMBL/GenBank/DDBJ databases">
        <title>Deep-cultivation of Planctomycetes and their phenomic and genomic characterization uncovers novel biology.</title>
        <authorList>
            <person name="Wiegand S."/>
            <person name="Jogler M."/>
            <person name="Boedeker C."/>
            <person name="Pinto D."/>
            <person name="Vollmers J."/>
            <person name="Rivas-Marin E."/>
            <person name="Kohn T."/>
            <person name="Peeters S.H."/>
            <person name="Heuer A."/>
            <person name="Rast P."/>
            <person name="Oberbeckmann S."/>
            <person name="Bunk B."/>
            <person name="Jeske O."/>
            <person name="Meyerdierks A."/>
            <person name="Storesund J.E."/>
            <person name="Kallscheuer N."/>
            <person name="Luecker S."/>
            <person name="Lage O.M."/>
            <person name="Pohl T."/>
            <person name="Merkel B.J."/>
            <person name="Hornburger P."/>
            <person name="Mueller R.-W."/>
            <person name="Bruemmer F."/>
            <person name="Labrenz M."/>
            <person name="Spormann A.M."/>
            <person name="Op den Camp H."/>
            <person name="Overmann J."/>
            <person name="Amann R."/>
            <person name="Jetten M.S.M."/>
            <person name="Mascher T."/>
            <person name="Medema M.H."/>
            <person name="Devos D.P."/>
            <person name="Kaster A.-K."/>
            <person name="Ovreas L."/>
            <person name="Rohde M."/>
            <person name="Galperin M.Y."/>
            <person name="Jogler C."/>
        </authorList>
    </citation>
    <scope>NUCLEOTIDE SEQUENCE [LARGE SCALE GENOMIC DNA]</scope>
    <source>
        <strain evidence="2 3">Pan189</strain>
    </source>
</reference>
<dbReference type="RefSeq" id="WP_145362099.1">
    <property type="nucleotide sequence ID" value="NZ_CP036268.1"/>
</dbReference>
<dbReference type="CDD" id="cd11304">
    <property type="entry name" value="Cadherin_repeat"/>
    <property type="match status" value="1"/>
</dbReference>
<proteinExistence type="predicted"/>
<dbReference type="OrthoDB" id="292060at2"/>
<keyword evidence="3" id="KW-1185">Reference proteome</keyword>
<protein>
    <submittedName>
        <fullName evidence="2">Uncharacterized protein</fullName>
    </submittedName>
</protein>
<evidence type="ECO:0000313" key="2">
    <source>
        <dbReference type="EMBL" id="QDT35833.1"/>
    </source>
</evidence>
<dbReference type="KEGG" id="svp:Pan189_01860"/>
<dbReference type="Pfam" id="PF17963">
    <property type="entry name" value="Big_9"/>
    <property type="match status" value="1"/>
</dbReference>
<dbReference type="AlphaFoldDB" id="A0A517QW86"/>
<dbReference type="EMBL" id="CP036268">
    <property type="protein sequence ID" value="QDT35833.1"/>
    <property type="molecule type" value="Genomic_DNA"/>
</dbReference>
<feature type="region of interest" description="Disordered" evidence="1">
    <location>
        <begin position="356"/>
        <end position="375"/>
    </location>
</feature>